<proteinExistence type="predicted"/>
<sequence length="156" mass="16375">MEVRGRGKDLLANVGSKSSSLADSCTKLHETGSSPANHTDNACGTSVNFQSQPETEKDVNQVKASGHLNPSISECIKTDALNMSTDHDPKGNGASNDERSLAPVANLPKKSVSGKTTKGTNSGKRQRAAANQASMVIPVVVHDLSLKALLSEMYSL</sequence>
<name>A0AAQ3P6I4_VIGMU</name>
<evidence type="ECO:0000313" key="2">
    <source>
        <dbReference type="EMBL" id="WVZ22483.1"/>
    </source>
</evidence>
<feature type="region of interest" description="Disordered" evidence="1">
    <location>
        <begin position="79"/>
        <end position="130"/>
    </location>
</feature>
<dbReference type="AlphaFoldDB" id="A0AAQ3P6I4"/>
<accession>A0AAQ3P6I4</accession>
<evidence type="ECO:0000313" key="3">
    <source>
        <dbReference type="Proteomes" id="UP001374535"/>
    </source>
</evidence>
<feature type="region of interest" description="Disordered" evidence="1">
    <location>
        <begin position="1"/>
        <end position="58"/>
    </location>
</feature>
<organism evidence="2 3">
    <name type="scientific">Vigna mungo</name>
    <name type="common">Black gram</name>
    <name type="synonym">Phaseolus mungo</name>
    <dbReference type="NCBI Taxonomy" id="3915"/>
    <lineage>
        <taxon>Eukaryota</taxon>
        <taxon>Viridiplantae</taxon>
        <taxon>Streptophyta</taxon>
        <taxon>Embryophyta</taxon>
        <taxon>Tracheophyta</taxon>
        <taxon>Spermatophyta</taxon>
        <taxon>Magnoliopsida</taxon>
        <taxon>eudicotyledons</taxon>
        <taxon>Gunneridae</taxon>
        <taxon>Pentapetalae</taxon>
        <taxon>rosids</taxon>
        <taxon>fabids</taxon>
        <taxon>Fabales</taxon>
        <taxon>Fabaceae</taxon>
        <taxon>Papilionoideae</taxon>
        <taxon>50 kb inversion clade</taxon>
        <taxon>NPAAA clade</taxon>
        <taxon>indigoferoid/millettioid clade</taxon>
        <taxon>Phaseoleae</taxon>
        <taxon>Vigna</taxon>
    </lineage>
</organism>
<dbReference type="Proteomes" id="UP001374535">
    <property type="component" value="Chromosome 1"/>
</dbReference>
<feature type="compositionally biased region" description="Basic and acidic residues" evidence="1">
    <location>
        <begin position="85"/>
        <end position="100"/>
    </location>
</feature>
<reference evidence="2 3" key="1">
    <citation type="journal article" date="2023" name="Life. Sci Alliance">
        <title>Evolutionary insights into 3D genome organization and epigenetic landscape of Vigna mungo.</title>
        <authorList>
            <person name="Junaid A."/>
            <person name="Singh B."/>
            <person name="Bhatia S."/>
        </authorList>
    </citation>
    <scope>NUCLEOTIDE SEQUENCE [LARGE SCALE GENOMIC DNA]</scope>
    <source>
        <strain evidence="2">Urdbean</strain>
    </source>
</reference>
<feature type="compositionally biased region" description="Polar residues" evidence="1">
    <location>
        <begin position="31"/>
        <end position="53"/>
    </location>
</feature>
<dbReference type="EMBL" id="CP144700">
    <property type="protein sequence ID" value="WVZ22483.1"/>
    <property type="molecule type" value="Genomic_DNA"/>
</dbReference>
<feature type="compositionally biased region" description="Low complexity" evidence="1">
    <location>
        <begin position="109"/>
        <end position="123"/>
    </location>
</feature>
<gene>
    <name evidence="2" type="ORF">V8G54_001027</name>
</gene>
<evidence type="ECO:0000256" key="1">
    <source>
        <dbReference type="SAM" id="MobiDB-lite"/>
    </source>
</evidence>
<protein>
    <submittedName>
        <fullName evidence="2">Uncharacterized protein</fullName>
    </submittedName>
</protein>
<keyword evidence="3" id="KW-1185">Reference proteome</keyword>